<feature type="transmembrane region" description="Helical" evidence="1">
    <location>
        <begin position="196"/>
        <end position="215"/>
    </location>
</feature>
<evidence type="ECO:0000313" key="3">
    <source>
        <dbReference type="EMBL" id="TNC23462.1"/>
    </source>
</evidence>
<dbReference type="EMBL" id="VDFR01000268">
    <property type="protein sequence ID" value="TNC23462.1"/>
    <property type="molecule type" value="Genomic_DNA"/>
</dbReference>
<keyword evidence="1" id="KW-0812">Transmembrane</keyword>
<dbReference type="OrthoDB" id="5317164at2"/>
<sequence>MRAWVALRWTGAVWFLPILFAVGVYSSLSELELLTGYSVADLALMSYLVGLVGPLTAAYCAFRFNGFISAIDSLAPARSGLRVVLSAWWPLIIGPPVAAILALVVLTRALWPQDLESWQIVGLVAGTVLCCALFGMALGRSLHVAFAVPLAAALSFWWLAFPQAGTNLTIRYLNSGFPVCCTSAQVPSPLMMRASAVFVALVSLGVIFTWLIPGWSKRSRSFVLGSLFAIVGIALVSGITVIERSHERPTLAAVTARITPKSCATARAVAICVWPENAPRASAVSNRVVSLNDRLDRLGLPLVTRVEEDPPDTASVTVVASAHLTEGDISYSLADGYTRWLGGCAKAVDRQEPQPSIVAFIGRLAGMPDSELRHRIDDAAVTSSAQAAELPPEQARAWIMTELGTARLVCGA</sequence>
<gene>
    <name evidence="4" type="ORF">FHE65_35540</name>
    <name evidence="3" type="ORF">FHE65_35565</name>
</gene>
<feature type="transmembrane region" description="Helical" evidence="1">
    <location>
        <begin position="42"/>
        <end position="62"/>
    </location>
</feature>
<evidence type="ECO:0000256" key="1">
    <source>
        <dbReference type="SAM" id="Phobius"/>
    </source>
</evidence>
<organism evidence="4 5">
    <name type="scientific">Mumia zhuanghuii</name>
    <dbReference type="NCBI Taxonomy" id="2585211"/>
    <lineage>
        <taxon>Bacteria</taxon>
        <taxon>Bacillati</taxon>
        <taxon>Actinomycetota</taxon>
        <taxon>Actinomycetes</taxon>
        <taxon>Propionibacteriales</taxon>
        <taxon>Nocardioidaceae</taxon>
        <taxon>Mumia</taxon>
    </lineage>
</organism>
<feature type="transmembrane region" description="Helical" evidence="1">
    <location>
        <begin position="83"/>
        <end position="106"/>
    </location>
</feature>
<feature type="transmembrane region" description="Helical" evidence="1">
    <location>
        <begin position="222"/>
        <end position="242"/>
    </location>
</feature>
<dbReference type="InterPro" id="IPR055648">
    <property type="entry name" value="DUF7224"/>
</dbReference>
<dbReference type="EMBL" id="VDFR01000267">
    <property type="protein sequence ID" value="TNC23485.1"/>
    <property type="molecule type" value="Genomic_DNA"/>
</dbReference>
<name>A0A5C4LYR7_9ACTN</name>
<proteinExistence type="predicted"/>
<protein>
    <recommendedName>
        <fullName evidence="2">DUF7224 domain-containing protein</fullName>
    </recommendedName>
</protein>
<keyword evidence="1" id="KW-1133">Transmembrane helix</keyword>
<comment type="caution">
    <text evidence="4">The sequence shown here is derived from an EMBL/GenBank/DDBJ whole genome shotgun (WGS) entry which is preliminary data.</text>
</comment>
<evidence type="ECO:0000313" key="5">
    <source>
        <dbReference type="Proteomes" id="UP000306740"/>
    </source>
</evidence>
<evidence type="ECO:0000313" key="4">
    <source>
        <dbReference type="EMBL" id="TNC23485.1"/>
    </source>
</evidence>
<keyword evidence="1" id="KW-0472">Membrane</keyword>
<accession>A0A5C4LYR7</accession>
<feature type="transmembrane region" description="Helical" evidence="1">
    <location>
        <begin position="144"/>
        <end position="161"/>
    </location>
</feature>
<dbReference type="AlphaFoldDB" id="A0A5C4LYR7"/>
<evidence type="ECO:0000259" key="2">
    <source>
        <dbReference type="Pfam" id="PF23866"/>
    </source>
</evidence>
<feature type="transmembrane region" description="Helical" evidence="1">
    <location>
        <begin position="118"/>
        <end position="137"/>
    </location>
</feature>
<reference evidence="4 5" key="1">
    <citation type="submission" date="2019-05" db="EMBL/GenBank/DDBJ databases">
        <title>Mumia sp. nov., isolated from the intestinal contents of plateau pika (Ochotona curzoniae) in the Qinghai-Tibet plateau of China.</title>
        <authorList>
            <person name="Tian Z."/>
        </authorList>
    </citation>
    <scope>NUCLEOTIDE SEQUENCE [LARGE SCALE GENOMIC DNA]</scope>
    <source>
        <strain evidence="5">527</strain>
        <strain evidence="4">Z527</strain>
    </source>
</reference>
<feature type="domain" description="DUF7224" evidence="2">
    <location>
        <begin position="271"/>
        <end position="401"/>
    </location>
</feature>
<dbReference type="Pfam" id="PF23866">
    <property type="entry name" value="DUF7224"/>
    <property type="match status" value="1"/>
</dbReference>
<dbReference type="Proteomes" id="UP000306740">
    <property type="component" value="Unassembled WGS sequence"/>
</dbReference>
<dbReference type="RefSeq" id="WP_139107459.1">
    <property type="nucleotide sequence ID" value="NZ_VDFR01000267.1"/>
</dbReference>